<gene>
    <name evidence="1" type="ORF">Tci_898363</name>
</gene>
<organism evidence="1">
    <name type="scientific">Tanacetum cinerariifolium</name>
    <name type="common">Dalmatian daisy</name>
    <name type="synonym">Chrysanthemum cinerariifolium</name>
    <dbReference type="NCBI Taxonomy" id="118510"/>
    <lineage>
        <taxon>Eukaryota</taxon>
        <taxon>Viridiplantae</taxon>
        <taxon>Streptophyta</taxon>
        <taxon>Embryophyta</taxon>
        <taxon>Tracheophyta</taxon>
        <taxon>Spermatophyta</taxon>
        <taxon>Magnoliopsida</taxon>
        <taxon>eudicotyledons</taxon>
        <taxon>Gunneridae</taxon>
        <taxon>Pentapetalae</taxon>
        <taxon>asterids</taxon>
        <taxon>campanulids</taxon>
        <taxon>Asterales</taxon>
        <taxon>Asteraceae</taxon>
        <taxon>Asteroideae</taxon>
        <taxon>Anthemideae</taxon>
        <taxon>Anthemidinae</taxon>
        <taxon>Tanacetum</taxon>
    </lineage>
</organism>
<reference evidence="1" key="1">
    <citation type="journal article" date="2019" name="Sci. Rep.">
        <title>Draft genome of Tanacetum cinerariifolium, the natural source of mosquito coil.</title>
        <authorList>
            <person name="Yamashiro T."/>
            <person name="Shiraishi A."/>
            <person name="Satake H."/>
            <person name="Nakayama K."/>
        </authorList>
    </citation>
    <scope>NUCLEOTIDE SEQUENCE</scope>
</reference>
<feature type="non-terminal residue" evidence="1">
    <location>
        <position position="1"/>
    </location>
</feature>
<protein>
    <submittedName>
        <fullName evidence="1">Uncharacterized protein</fullName>
    </submittedName>
</protein>
<sequence length="59" mass="6541">GQSIDVDAPPDIIYVDKDDDIIDDEEVLPYDLADFDDEDVFNVDGDDGVAVVYSSEEED</sequence>
<proteinExistence type="predicted"/>
<name>A0A699V2C9_TANCI</name>
<comment type="caution">
    <text evidence="1">The sequence shown here is derived from an EMBL/GenBank/DDBJ whole genome shotgun (WGS) entry which is preliminary data.</text>
</comment>
<evidence type="ECO:0000313" key="1">
    <source>
        <dbReference type="EMBL" id="GFD26394.1"/>
    </source>
</evidence>
<dbReference type="EMBL" id="BKCJ011368384">
    <property type="protein sequence ID" value="GFD26394.1"/>
    <property type="molecule type" value="Genomic_DNA"/>
</dbReference>
<dbReference type="AlphaFoldDB" id="A0A699V2C9"/>
<accession>A0A699V2C9</accession>